<evidence type="ECO:0000256" key="1">
    <source>
        <dbReference type="ARBA" id="ARBA00004275"/>
    </source>
</evidence>
<dbReference type="CDD" id="cd05369">
    <property type="entry name" value="TER_DECR_SDR_a"/>
    <property type="match status" value="1"/>
</dbReference>
<comment type="subunit">
    <text evidence="12">Interacts with PEX5, probably required to target it into peroxisomes.</text>
</comment>
<dbReference type="PRINTS" id="PR00081">
    <property type="entry name" value="GDHRDH"/>
</dbReference>
<comment type="catalytic activity">
    <reaction evidence="16">
        <text>(2E)-tetradecenoyl-CoA + NADPH + H(+) = tetradecanoyl-CoA + NADP(+)</text>
        <dbReference type="Rhea" id="RHEA:44968"/>
        <dbReference type="ChEBI" id="CHEBI:15378"/>
        <dbReference type="ChEBI" id="CHEBI:57385"/>
        <dbReference type="ChEBI" id="CHEBI:57783"/>
        <dbReference type="ChEBI" id="CHEBI:58349"/>
        <dbReference type="ChEBI" id="CHEBI:61405"/>
    </reaction>
    <physiologicalReaction direction="left-to-right" evidence="16">
        <dbReference type="Rhea" id="RHEA:44969"/>
    </physiologicalReaction>
</comment>
<dbReference type="PANTHER" id="PTHR24317">
    <property type="entry name" value="PEROXISOMAL TRANS-2-ENOYL-COA REDUCTASE"/>
    <property type="match status" value="1"/>
</dbReference>
<evidence type="ECO:0000256" key="8">
    <source>
        <dbReference type="ARBA" id="ARBA00023098"/>
    </source>
</evidence>
<dbReference type="SUPFAM" id="SSF51735">
    <property type="entry name" value="NAD(P)-binding Rossmann-fold domains"/>
    <property type="match status" value="1"/>
</dbReference>
<evidence type="ECO:0000313" key="21">
    <source>
        <dbReference type="EMBL" id="CAG5115692.1"/>
    </source>
</evidence>
<reference evidence="21" key="1">
    <citation type="submission" date="2021-04" db="EMBL/GenBank/DDBJ databases">
        <authorList>
            <consortium name="Molecular Ecology Group"/>
        </authorList>
    </citation>
    <scope>NUCLEOTIDE SEQUENCE</scope>
</reference>
<dbReference type="Pfam" id="PF13561">
    <property type="entry name" value="adh_short_C2"/>
    <property type="match status" value="1"/>
</dbReference>
<evidence type="ECO:0000256" key="19">
    <source>
        <dbReference type="ARBA" id="ARBA00049386"/>
    </source>
</evidence>
<comment type="subcellular location">
    <subcellularLocation>
        <location evidence="1">Peroxisome</location>
    </subcellularLocation>
</comment>
<protein>
    <recommendedName>
        <fullName evidence="14">Peroxisomal trans-2-enoyl-CoA reductase</fullName>
        <ecNumber evidence="13">1.3.1.38</ecNumber>
    </recommendedName>
</protein>
<dbReference type="PRINTS" id="PR00080">
    <property type="entry name" value="SDRFAMILY"/>
</dbReference>
<dbReference type="AlphaFoldDB" id="A0A8S3YJZ0"/>
<evidence type="ECO:0000256" key="18">
    <source>
        <dbReference type="ARBA" id="ARBA00049251"/>
    </source>
</evidence>
<comment type="catalytic activity">
    <reaction evidence="18">
        <text>a (2E)-enoyl-CoA + NADPH + H(+) = a 2,3-saturated acyl-CoA + NADP(+)</text>
        <dbReference type="Rhea" id="RHEA:33763"/>
        <dbReference type="ChEBI" id="CHEBI:15378"/>
        <dbReference type="ChEBI" id="CHEBI:57783"/>
        <dbReference type="ChEBI" id="CHEBI:58349"/>
        <dbReference type="ChEBI" id="CHEBI:58856"/>
        <dbReference type="ChEBI" id="CHEBI:65111"/>
        <dbReference type="EC" id="1.3.1.38"/>
    </reaction>
    <physiologicalReaction direction="left-to-right" evidence="18">
        <dbReference type="Rhea" id="RHEA:33764"/>
    </physiologicalReaction>
</comment>
<dbReference type="InterPro" id="IPR052388">
    <property type="entry name" value="Peroxisomal_t2-enoyl-CoA_red"/>
</dbReference>
<keyword evidence="10" id="KW-0275">Fatty acid biosynthesis</keyword>
<dbReference type="GO" id="GO:0019166">
    <property type="term" value="F:trans-2-enoyl-CoA reductase (NADPH) activity"/>
    <property type="evidence" value="ECO:0007669"/>
    <property type="project" value="UniProtKB-EC"/>
</dbReference>
<comment type="catalytic activity">
    <reaction evidence="17">
        <text>(2E)-hexenoyl-CoA + NADPH + H(+) = hexanoyl-CoA + NADP(+)</text>
        <dbReference type="Rhea" id="RHEA:44956"/>
        <dbReference type="ChEBI" id="CHEBI:15378"/>
        <dbReference type="ChEBI" id="CHEBI:57783"/>
        <dbReference type="ChEBI" id="CHEBI:58349"/>
        <dbReference type="ChEBI" id="CHEBI:62077"/>
        <dbReference type="ChEBI" id="CHEBI:62620"/>
    </reaction>
    <physiologicalReaction direction="left-to-right" evidence="17">
        <dbReference type="Rhea" id="RHEA:44957"/>
    </physiologicalReaction>
</comment>
<evidence type="ECO:0000256" key="16">
    <source>
        <dbReference type="ARBA" id="ARBA00048686"/>
    </source>
</evidence>
<dbReference type="EMBL" id="CAJHNH020000150">
    <property type="protein sequence ID" value="CAG5115692.1"/>
    <property type="molecule type" value="Genomic_DNA"/>
</dbReference>
<dbReference type="EC" id="1.3.1.38" evidence="13"/>
<keyword evidence="22" id="KW-1185">Reference proteome</keyword>
<comment type="catalytic activity">
    <reaction evidence="20">
        <text>(2E)-octenoyl-CoA + NADPH + H(+) = octanoyl-CoA + NADP(+)</text>
        <dbReference type="Rhea" id="RHEA:44952"/>
        <dbReference type="ChEBI" id="CHEBI:15378"/>
        <dbReference type="ChEBI" id="CHEBI:57386"/>
        <dbReference type="ChEBI" id="CHEBI:57783"/>
        <dbReference type="ChEBI" id="CHEBI:58349"/>
        <dbReference type="ChEBI" id="CHEBI:62242"/>
    </reaction>
    <physiologicalReaction direction="left-to-right" evidence="20">
        <dbReference type="Rhea" id="RHEA:44953"/>
    </physiologicalReaction>
</comment>
<evidence type="ECO:0000256" key="2">
    <source>
        <dbReference type="ARBA" id="ARBA00005189"/>
    </source>
</evidence>
<dbReference type="GO" id="GO:0005777">
    <property type="term" value="C:peroxisome"/>
    <property type="evidence" value="ECO:0007669"/>
    <property type="project" value="UniProtKB-SubCell"/>
</dbReference>
<dbReference type="InterPro" id="IPR036291">
    <property type="entry name" value="NAD(P)-bd_dom_sf"/>
</dbReference>
<comment type="caution">
    <text evidence="21">The sequence shown here is derived from an EMBL/GenBank/DDBJ whole genome shotgun (WGS) entry which is preliminary data.</text>
</comment>
<evidence type="ECO:0000256" key="5">
    <source>
        <dbReference type="ARBA" id="ARBA00022832"/>
    </source>
</evidence>
<evidence type="ECO:0000256" key="10">
    <source>
        <dbReference type="ARBA" id="ARBA00023160"/>
    </source>
</evidence>
<evidence type="ECO:0000256" key="6">
    <source>
        <dbReference type="ARBA" id="ARBA00022857"/>
    </source>
</evidence>
<keyword evidence="7" id="KW-0560">Oxidoreductase</keyword>
<evidence type="ECO:0000256" key="13">
    <source>
        <dbReference type="ARBA" id="ARBA00038849"/>
    </source>
</evidence>
<evidence type="ECO:0000256" key="9">
    <source>
        <dbReference type="ARBA" id="ARBA00023140"/>
    </source>
</evidence>
<dbReference type="InterPro" id="IPR002347">
    <property type="entry name" value="SDR_fam"/>
</dbReference>
<keyword evidence="4" id="KW-0597">Phosphoprotein</keyword>
<keyword evidence="9" id="KW-0576">Peroxisome</keyword>
<proteinExistence type="predicted"/>
<keyword evidence="8" id="KW-0443">Lipid metabolism</keyword>
<organism evidence="21 22">
    <name type="scientific">Candidula unifasciata</name>
    <dbReference type="NCBI Taxonomy" id="100452"/>
    <lineage>
        <taxon>Eukaryota</taxon>
        <taxon>Metazoa</taxon>
        <taxon>Spiralia</taxon>
        <taxon>Lophotrochozoa</taxon>
        <taxon>Mollusca</taxon>
        <taxon>Gastropoda</taxon>
        <taxon>Heterobranchia</taxon>
        <taxon>Euthyneura</taxon>
        <taxon>Panpulmonata</taxon>
        <taxon>Eupulmonata</taxon>
        <taxon>Stylommatophora</taxon>
        <taxon>Helicina</taxon>
        <taxon>Helicoidea</taxon>
        <taxon>Geomitridae</taxon>
        <taxon>Candidula</taxon>
    </lineage>
</organism>
<evidence type="ECO:0000256" key="14">
    <source>
        <dbReference type="ARBA" id="ARBA00041063"/>
    </source>
</evidence>
<evidence type="ECO:0000256" key="12">
    <source>
        <dbReference type="ARBA" id="ARBA00038622"/>
    </source>
</evidence>
<evidence type="ECO:0000256" key="3">
    <source>
        <dbReference type="ARBA" id="ARBA00022516"/>
    </source>
</evidence>
<keyword evidence="6" id="KW-0521">NADP</keyword>
<evidence type="ECO:0000256" key="15">
    <source>
        <dbReference type="ARBA" id="ARBA00047570"/>
    </source>
</evidence>
<comment type="pathway">
    <text evidence="2">Lipid metabolism.</text>
</comment>
<evidence type="ECO:0000256" key="20">
    <source>
        <dbReference type="ARBA" id="ARBA00049559"/>
    </source>
</evidence>
<dbReference type="Proteomes" id="UP000678393">
    <property type="component" value="Unassembled WGS sequence"/>
</dbReference>
<evidence type="ECO:0000256" key="11">
    <source>
        <dbReference type="ARBA" id="ARBA00037124"/>
    </source>
</evidence>
<comment type="catalytic activity">
    <reaction evidence="19">
        <text>(2E)-decenoyl-CoA + NADPH + H(+) = decanoyl-CoA + NADP(+)</text>
        <dbReference type="Rhea" id="RHEA:44960"/>
        <dbReference type="ChEBI" id="CHEBI:15378"/>
        <dbReference type="ChEBI" id="CHEBI:57783"/>
        <dbReference type="ChEBI" id="CHEBI:58349"/>
        <dbReference type="ChEBI" id="CHEBI:61406"/>
        <dbReference type="ChEBI" id="CHEBI:61430"/>
    </reaction>
    <physiologicalReaction direction="left-to-right" evidence="19">
        <dbReference type="Rhea" id="RHEA:44961"/>
    </physiologicalReaction>
</comment>
<evidence type="ECO:0000313" key="22">
    <source>
        <dbReference type="Proteomes" id="UP000678393"/>
    </source>
</evidence>
<dbReference type="GO" id="GO:0033306">
    <property type="term" value="P:phytol metabolic process"/>
    <property type="evidence" value="ECO:0007669"/>
    <property type="project" value="TreeGrafter"/>
</dbReference>
<evidence type="ECO:0000256" key="7">
    <source>
        <dbReference type="ARBA" id="ARBA00023002"/>
    </source>
</evidence>
<accession>A0A8S3YJZ0</accession>
<dbReference type="GO" id="GO:0006633">
    <property type="term" value="P:fatty acid biosynthetic process"/>
    <property type="evidence" value="ECO:0007669"/>
    <property type="project" value="UniProtKB-KW"/>
</dbReference>
<name>A0A8S3YJZ0_9EUPU</name>
<dbReference type="OrthoDB" id="417891at2759"/>
<dbReference type="Gene3D" id="3.40.50.720">
    <property type="entry name" value="NAD(P)-binding Rossmann-like Domain"/>
    <property type="match status" value="1"/>
</dbReference>
<keyword evidence="5" id="KW-0276">Fatty acid metabolism</keyword>
<comment type="catalytic activity">
    <reaction evidence="15">
        <text>(2E)-dodecenoyl-CoA + NADPH + H(+) = dodecanoyl-CoA + NADP(+)</text>
        <dbReference type="Rhea" id="RHEA:44964"/>
        <dbReference type="ChEBI" id="CHEBI:15378"/>
        <dbReference type="ChEBI" id="CHEBI:57330"/>
        <dbReference type="ChEBI" id="CHEBI:57375"/>
        <dbReference type="ChEBI" id="CHEBI:57783"/>
        <dbReference type="ChEBI" id="CHEBI:58349"/>
    </reaction>
    <physiologicalReaction direction="left-to-right" evidence="15">
        <dbReference type="Rhea" id="RHEA:44965"/>
    </physiologicalReaction>
</comment>
<evidence type="ECO:0000256" key="17">
    <source>
        <dbReference type="ARBA" id="ARBA00049108"/>
    </source>
</evidence>
<gene>
    <name evidence="21" type="ORF">CUNI_LOCUS1250</name>
</gene>
<evidence type="ECO:0000256" key="4">
    <source>
        <dbReference type="ARBA" id="ARBA00022553"/>
    </source>
</evidence>
<comment type="function">
    <text evidence="11">Participates in chain elongation of fatty acids. Catalyzes the reduction of trans-2-enoyl-CoAs of varying chain lengths from 6:1 to 16:1, having maximum activity with 10:1 CoA. Has no 2,4-dienoyl-CoA reductase activity.</text>
</comment>
<dbReference type="PANTHER" id="PTHR24317:SF7">
    <property type="entry name" value="PEROXISOMAL TRANS-2-ENOYL-COA REDUCTASE"/>
    <property type="match status" value="1"/>
</dbReference>
<sequence>MAAIVSSIFRRGLFLNKVAIVTGGATGIGKAITKELLYLGCNVVIASRKLQRLNDAAAEISQWLQDGSVERLISGTLRMFGQLDFVVNNGGGQFISRAEDIRLKGWHAVLETNLTGTFLMCRAAYRQWMKDHGGAIVNITMDMWRGYPLMSHSGAARAGVDNLTKSLAVEWAHSHVRVNSVAPGSSIYSDTAAANYGDLKVFEGIIPRIPMKRLGSVEEVSSAVCYLLSPAAAFITGVSVKVDGGQSLYTIATYDVPDHKPLPAYTWGEDASLQQTGGADTGTKSKL</sequence>
<dbReference type="FunFam" id="3.40.50.720:FF:000084">
    <property type="entry name" value="Short-chain dehydrogenase reductase"/>
    <property type="match status" value="1"/>
</dbReference>
<keyword evidence="3" id="KW-0444">Lipid biosynthesis</keyword>